<comment type="caution">
    <text evidence="2">The sequence shown here is derived from an EMBL/GenBank/DDBJ whole genome shotgun (WGS) entry which is preliminary data.</text>
</comment>
<organism evidence="2 3">
    <name type="scientific">Afipia massiliensis</name>
    <dbReference type="NCBI Taxonomy" id="211460"/>
    <lineage>
        <taxon>Bacteria</taxon>
        <taxon>Pseudomonadati</taxon>
        <taxon>Pseudomonadota</taxon>
        <taxon>Alphaproteobacteria</taxon>
        <taxon>Hyphomicrobiales</taxon>
        <taxon>Nitrobacteraceae</taxon>
        <taxon>Afipia</taxon>
    </lineage>
</organism>
<evidence type="ECO:0000313" key="2">
    <source>
        <dbReference type="EMBL" id="MBB5050074.1"/>
    </source>
</evidence>
<accession>A0A840MUG9</accession>
<name>A0A840MUG9_9BRAD</name>
<feature type="region of interest" description="Disordered" evidence="1">
    <location>
        <begin position="1"/>
        <end position="32"/>
    </location>
</feature>
<evidence type="ECO:0000313" key="3">
    <source>
        <dbReference type="Proteomes" id="UP000521227"/>
    </source>
</evidence>
<gene>
    <name evidence="2" type="ORF">HNQ36_000022</name>
</gene>
<dbReference type="Proteomes" id="UP000521227">
    <property type="component" value="Unassembled WGS sequence"/>
</dbReference>
<dbReference type="EMBL" id="JACHIJ010000001">
    <property type="protein sequence ID" value="MBB5050074.1"/>
    <property type="molecule type" value="Genomic_DNA"/>
</dbReference>
<evidence type="ECO:0000256" key="1">
    <source>
        <dbReference type="SAM" id="MobiDB-lite"/>
    </source>
</evidence>
<proteinExistence type="predicted"/>
<sequence length="52" mass="5434">MSGRGGNINFDHVSGCNPHPCHGMMDPSPRTIHEPQIGVLTAAGKPGIDAVR</sequence>
<dbReference type="AlphaFoldDB" id="A0A840MUG9"/>
<protein>
    <submittedName>
        <fullName evidence="2">Uncharacterized protein</fullName>
    </submittedName>
</protein>
<reference evidence="2 3" key="1">
    <citation type="submission" date="2020-08" db="EMBL/GenBank/DDBJ databases">
        <title>Genomic Encyclopedia of Type Strains, Phase IV (KMG-IV): sequencing the most valuable type-strain genomes for metagenomic binning, comparative biology and taxonomic classification.</title>
        <authorList>
            <person name="Goeker M."/>
        </authorList>
    </citation>
    <scope>NUCLEOTIDE SEQUENCE [LARGE SCALE GENOMIC DNA]</scope>
    <source>
        <strain evidence="2 3">DSM 17498</strain>
    </source>
</reference>